<comment type="caution">
    <text evidence="1">The sequence shown here is derived from an EMBL/GenBank/DDBJ whole genome shotgun (WGS) entry which is preliminary data.</text>
</comment>
<accession>A0A080LVK4</accession>
<protein>
    <submittedName>
        <fullName evidence="1">Uncharacterized protein</fullName>
    </submittedName>
</protein>
<dbReference type="AlphaFoldDB" id="A0A080LVK4"/>
<gene>
    <name evidence="1" type="ORF">AW09_002107</name>
</gene>
<dbReference type="Proteomes" id="UP000020077">
    <property type="component" value="Unassembled WGS sequence"/>
</dbReference>
<sequence>MHRVSPRPVKPSPTRRLLAASSRCAGVGGLDDFAVVEVVVLVHAVEEKDPRFGVVVGGFHHLVPKVAGAHAAVHPDTVFALEGTTALHVRVGLGTVRQFDFGVGFDGLHESVTDGDRDVEVGEVAVILGMDEDLDIRVIAAQHAHLRTAAGACGFNGLARAVENAHVGHRSGSARLRALDQRADRADRREVVTDATATPHGFGGFGQGAVDAGLAIDDFDHRIADRLHEAVDQRRRERRAGGRVDASGGDEAVLLRPQEASFPVRALLFFLGSGKGAGDAATNIVNRGFMALGVLFDEHFGGDFLLGKWHDRRRFGDFGQG</sequence>
<reference evidence="1 2" key="1">
    <citation type="submission" date="2014-02" db="EMBL/GenBank/DDBJ databases">
        <title>Expanding our view of genomic diversity in Candidatus Accumulibacter clades.</title>
        <authorList>
            <person name="Skennerton C.T."/>
            <person name="Barr J.J."/>
            <person name="Slater F.R."/>
            <person name="Bond P.L."/>
            <person name="Tyson G.W."/>
        </authorList>
    </citation>
    <scope>NUCLEOTIDE SEQUENCE [LARGE SCALE GENOMIC DNA]</scope>
    <source>
        <strain evidence="2">BA-91</strain>
    </source>
</reference>
<evidence type="ECO:0000313" key="2">
    <source>
        <dbReference type="Proteomes" id="UP000020077"/>
    </source>
</evidence>
<organism evidence="1 2">
    <name type="scientific">Candidatus Accumulibacter phosphatis</name>
    <dbReference type="NCBI Taxonomy" id="327160"/>
    <lineage>
        <taxon>Bacteria</taxon>
        <taxon>Pseudomonadati</taxon>
        <taxon>Pseudomonadota</taxon>
        <taxon>Betaproteobacteria</taxon>
        <taxon>Candidatus Accumulibacter</taxon>
    </lineage>
</organism>
<evidence type="ECO:0000313" key="1">
    <source>
        <dbReference type="EMBL" id="KFB72702.1"/>
    </source>
</evidence>
<dbReference type="EMBL" id="JDVG02000347">
    <property type="protein sequence ID" value="KFB72702.1"/>
    <property type="molecule type" value="Genomic_DNA"/>
</dbReference>
<proteinExistence type="predicted"/>
<name>A0A080LVK4_9PROT</name>